<dbReference type="Proteomes" id="UP000223913">
    <property type="component" value="Unassembled WGS sequence"/>
</dbReference>
<accession>A0A2D0NE53</accession>
<dbReference type="SUPFAM" id="SSF46785">
    <property type="entry name" value="Winged helix' DNA-binding domain"/>
    <property type="match status" value="1"/>
</dbReference>
<dbReference type="CDD" id="cd18873">
    <property type="entry name" value="NUDIX_NadM_like"/>
    <property type="match status" value="1"/>
</dbReference>
<dbReference type="InterPro" id="IPR015797">
    <property type="entry name" value="NUDIX_hydrolase-like_dom_sf"/>
</dbReference>
<feature type="domain" description="NrtR DNA-binding winged helix" evidence="1">
    <location>
        <begin position="180"/>
        <end position="240"/>
    </location>
</feature>
<protein>
    <submittedName>
        <fullName evidence="2">NUDIX hydrolase</fullName>
    </submittedName>
</protein>
<dbReference type="EMBL" id="PDUD01000017">
    <property type="protein sequence ID" value="PHN06791.1"/>
    <property type="molecule type" value="Genomic_DNA"/>
</dbReference>
<dbReference type="SUPFAM" id="SSF55811">
    <property type="entry name" value="Nudix"/>
    <property type="match status" value="1"/>
</dbReference>
<dbReference type="InterPro" id="IPR054105">
    <property type="entry name" value="WHD_NrtR"/>
</dbReference>
<name>A0A2D0NE53_FLAN2</name>
<reference evidence="2 3" key="1">
    <citation type="submission" date="2017-10" db="EMBL/GenBank/DDBJ databases">
        <title>The draft genome sequence of Lewinella nigricans NBRC 102662.</title>
        <authorList>
            <person name="Wang K."/>
        </authorList>
    </citation>
    <scope>NUCLEOTIDE SEQUENCE [LARGE SCALE GENOMIC DNA]</scope>
    <source>
        <strain evidence="2 3">NBRC 102662</strain>
    </source>
</reference>
<dbReference type="Gene3D" id="3.90.79.10">
    <property type="entry name" value="Nucleoside Triphosphate Pyrophosphohydrolase"/>
    <property type="match status" value="1"/>
</dbReference>
<evidence type="ECO:0000313" key="2">
    <source>
        <dbReference type="EMBL" id="PHN06791.1"/>
    </source>
</evidence>
<keyword evidence="2" id="KW-0378">Hydrolase</keyword>
<dbReference type="AlphaFoldDB" id="A0A2D0NE53"/>
<gene>
    <name evidence="2" type="ORF">CRP01_10910</name>
</gene>
<dbReference type="GO" id="GO:0016787">
    <property type="term" value="F:hydrolase activity"/>
    <property type="evidence" value="ECO:0007669"/>
    <property type="project" value="UniProtKB-KW"/>
</dbReference>
<dbReference type="Gene3D" id="1.10.10.10">
    <property type="entry name" value="Winged helix-like DNA-binding domain superfamily/Winged helix DNA-binding domain"/>
    <property type="match status" value="1"/>
</dbReference>
<dbReference type="InterPro" id="IPR036390">
    <property type="entry name" value="WH_DNA-bd_sf"/>
</dbReference>
<dbReference type="RefSeq" id="WP_099150047.1">
    <property type="nucleotide sequence ID" value="NZ_PDUD01000017.1"/>
</dbReference>
<dbReference type="OrthoDB" id="9786141at2"/>
<proteinExistence type="predicted"/>
<keyword evidence="3" id="KW-1185">Reference proteome</keyword>
<dbReference type="InterPro" id="IPR036388">
    <property type="entry name" value="WH-like_DNA-bd_sf"/>
</dbReference>
<comment type="caution">
    <text evidence="2">The sequence shown here is derived from an EMBL/GenBank/DDBJ whole genome shotgun (WGS) entry which is preliminary data.</text>
</comment>
<organism evidence="2 3">
    <name type="scientific">Flavilitoribacter nigricans (strain ATCC 23147 / DSM 23189 / NBRC 102662 / NCIMB 1420 / SS-2)</name>
    <name type="common">Lewinella nigricans</name>
    <dbReference type="NCBI Taxonomy" id="1122177"/>
    <lineage>
        <taxon>Bacteria</taxon>
        <taxon>Pseudomonadati</taxon>
        <taxon>Bacteroidota</taxon>
        <taxon>Saprospiria</taxon>
        <taxon>Saprospirales</taxon>
        <taxon>Lewinellaceae</taxon>
        <taxon>Flavilitoribacter</taxon>
    </lineage>
</organism>
<dbReference type="PANTHER" id="PTHR43736">
    <property type="entry name" value="ADP-RIBOSE PYROPHOSPHATASE"/>
    <property type="match status" value="1"/>
</dbReference>
<evidence type="ECO:0000313" key="3">
    <source>
        <dbReference type="Proteomes" id="UP000223913"/>
    </source>
</evidence>
<dbReference type="Pfam" id="PF21906">
    <property type="entry name" value="WHD_NrtR"/>
    <property type="match status" value="1"/>
</dbReference>
<dbReference type="PANTHER" id="PTHR43736:SF4">
    <property type="entry name" value="SLR1690 PROTEIN"/>
    <property type="match status" value="1"/>
</dbReference>
<evidence type="ECO:0000259" key="1">
    <source>
        <dbReference type="Pfam" id="PF21906"/>
    </source>
</evidence>
<sequence length="242" mass="28568">MYERLPEQNYIQQLSVDCVIFGYQDRQLKVLVSKLNFAGDFYGLPSGFIYQEEDIDQAAHRVLQYRTGIADIYLQQFHVFGKAARKNQEFLDQLIALNPDLERKDQDDHAIYRWFARRFVSIGFYALADMTKVKLGKSEIDESIRWYDITELPPMILDHREITECALEALRHDLDQKLNAFNLLPDTFTIKDVQKLYETIFDRTFVRSNFQKKILDLNVLERIGKKFTGAANKAPYLYRFKQ</sequence>